<protein>
    <recommendedName>
        <fullName evidence="13">SWIM-type domain-containing protein</fullName>
    </recommendedName>
</protein>
<evidence type="ECO:0000256" key="11">
    <source>
        <dbReference type="SAM" id="Coils"/>
    </source>
</evidence>
<keyword evidence="6" id="KW-0805">Transcription regulation</keyword>
<feature type="region of interest" description="Disordered" evidence="12">
    <location>
        <begin position="1"/>
        <end position="80"/>
    </location>
</feature>
<dbReference type="InterPro" id="IPR007527">
    <property type="entry name" value="Znf_SWIM"/>
</dbReference>
<dbReference type="PANTHER" id="PTHR31669:SF162">
    <property type="entry name" value="PROTEIN FAR1-RELATED SEQUENCE"/>
    <property type="match status" value="1"/>
</dbReference>
<evidence type="ECO:0000259" key="13">
    <source>
        <dbReference type="PROSITE" id="PS50966"/>
    </source>
</evidence>
<keyword evidence="9" id="KW-0539">Nucleus</keyword>
<evidence type="ECO:0000256" key="12">
    <source>
        <dbReference type="SAM" id="MobiDB-lite"/>
    </source>
</evidence>
<sequence length="1190" mass="133546">MVDRAAAPAEAASCDPPPETDAPPRQAGAADEQEDAPAGAAAGPPPPPQQAGDADEGEDISGSPAGPPGERCGAMMEVVGKDGGGGKWKVSKLVVEHNHELQVAPGEVAATVPALGMEFESADAAKEFYYGYGERVGFKARTGSNRRSVGDGEKIMQRFQCWRGIYSSRRGKGKDSDEGKEAEEMVEDAAAAAAAGKRKREPYKTRSRNAAKKDAEVVEVEKGVGVGGAENGLEVQNGRGSRRGRSKKGMVEQDGKSVAGLEAEKDGVQVAAAASNDKEEEEDEGKDQEGVEEEVQVEVKRGRGRPRKAVTEDDTLQAHVLRELGVRASQYNLEERKKILSKYLSKRQSRPASSRPTKIASRQALAERRKRGNGGRFLSSEGQLPSERRSKRLEKQNLKMEEKAEGKEDDIIEAEPDPEDEVGAGPGGEPKIGMVFLNEDKAYEFYVKYAGAEGFSVRKGFLDKTAKNVTKSRAYVCSKEGFRPKNIYSESKKPRPETRTGCQAHMTIKITSSGKYVVTEFVSDHNHDREAPLVDIQILKSQKLLSKVQQPPDPPKVVLIPNEYKNYTRTKRIKNMQLGDAQAISEYLRRMKGENPSFFYAIQVDEDDQFTNVFWADIKSIMDYNYFGDVVCIDTRYCTSEYGRPLLLFIGVNHHKQPIIFGTALIYDDSVQSFRWLFETFKSAMSGKQPKTVLTDQSTALIDAISSVWPGTTHRFSLLHLYLTASNVLRDNFQDSETFTLDFSRWLYDYEEEDFISSWEILSEKYNLKDNEWLSKLYDGRERWALPYGRDTFCADIAATLRSDNTDTILKDLLKPEVDLRTFFNSYDKFLEEKRLAEQQADYLGAQMTQRVAPLRLLWQAANSYTPTLFEMFRMEFEQISNCIVYGCGEIGPISEYQVTVKDRPRGRFVRFDSTQCMAVCSCKKFEFTGLPCCHVLKILELRNIKELPPHYILKRWRKDAQSEAPGESYSYAAIDEDPRFSLSRRYNTLCRTLYKIAAKASESIEAYAFLENQYEQLVEQVEVLLQAKLHDKSSLSAILKGHQPHLHQSEVSNSEPRRVTAKKNKNVEPRRRQQSPLDSNKKKKARQGLLEPEEIDIPLRVVPPTVSNDIPNHLRTPTSQFLAPSHIMQAPYVAQQFGLGSLQGFPAMPPFGQAPPPDIQSLQFLSSNPQLGHQTTDQGQYTIPVWDFL</sequence>
<feature type="compositionally biased region" description="Basic residues" evidence="12">
    <location>
        <begin position="196"/>
        <end position="210"/>
    </location>
</feature>
<feature type="compositionally biased region" description="Acidic residues" evidence="12">
    <location>
        <begin position="407"/>
        <end position="422"/>
    </location>
</feature>
<dbReference type="Pfam" id="PF03101">
    <property type="entry name" value="FAR1"/>
    <property type="match status" value="1"/>
</dbReference>
<evidence type="ECO:0000256" key="7">
    <source>
        <dbReference type="ARBA" id="ARBA00023125"/>
    </source>
</evidence>
<feature type="compositionally biased region" description="Acidic residues" evidence="12">
    <location>
        <begin position="278"/>
        <end position="296"/>
    </location>
</feature>
<dbReference type="GO" id="GO:0003677">
    <property type="term" value="F:DNA binding"/>
    <property type="evidence" value="ECO:0007669"/>
    <property type="project" value="UniProtKB-KW"/>
</dbReference>
<feature type="coiled-coil region" evidence="11">
    <location>
        <begin position="1001"/>
        <end position="1028"/>
    </location>
</feature>
<dbReference type="SMART" id="SM00575">
    <property type="entry name" value="ZnF_PMZ"/>
    <property type="match status" value="1"/>
</dbReference>
<feature type="compositionally biased region" description="Basic and acidic residues" evidence="12">
    <location>
        <begin position="393"/>
        <end position="406"/>
    </location>
</feature>
<organism evidence="14">
    <name type="scientific">Panicum hallii</name>
    <dbReference type="NCBI Taxonomy" id="206008"/>
    <lineage>
        <taxon>Eukaryota</taxon>
        <taxon>Viridiplantae</taxon>
        <taxon>Streptophyta</taxon>
        <taxon>Embryophyta</taxon>
        <taxon>Tracheophyta</taxon>
        <taxon>Spermatophyta</taxon>
        <taxon>Magnoliopsida</taxon>
        <taxon>Liliopsida</taxon>
        <taxon>Poales</taxon>
        <taxon>Poaceae</taxon>
        <taxon>PACMAD clade</taxon>
        <taxon>Panicoideae</taxon>
        <taxon>Panicodae</taxon>
        <taxon>Paniceae</taxon>
        <taxon>Panicinae</taxon>
        <taxon>Panicum</taxon>
        <taxon>Panicum sect. Panicum</taxon>
    </lineage>
</organism>
<reference evidence="14" key="1">
    <citation type="submission" date="2018-04" db="EMBL/GenBank/DDBJ databases">
        <title>WGS assembly of Panicum hallii.</title>
        <authorList>
            <person name="Lovell J."/>
            <person name="Jenkins J."/>
            <person name="Lowry D."/>
            <person name="Mamidi S."/>
            <person name="Sreedasyam A."/>
            <person name="Weng X."/>
            <person name="Barry K."/>
            <person name="Bonette J."/>
            <person name="Campitelli B."/>
            <person name="Daum C."/>
            <person name="Gordon S."/>
            <person name="Gould B."/>
            <person name="Lipzen A."/>
            <person name="Macqueen A."/>
            <person name="Palacio-Mejia J."/>
            <person name="Plott C."/>
            <person name="Shakirov E."/>
            <person name="Shu S."/>
            <person name="Yoshinaga Y."/>
            <person name="Zane M."/>
            <person name="Rokhsar D."/>
            <person name="Grimwood J."/>
            <person name="Schmutz J."/>
            <person name="Juenger T."/>
        </authorList>
    </citation>
    <scope>NUCLEOTIDE SEQUENCE [LARGE SCALE GENOMIC DNA]</scope>
    <source>
        <strain evidence="14">FIL2</strain>
    </source>
</reference>
<comment type="similarity">
    <text evidence="2">Belongs to the FHY3/FAR1 family.</text>
</comment>
<keyword evidence="4 10" id="KW-0863">Zinc-finger</keyword>
<proteinExistence type="inferred from homology"/>
<keyword evidence="5" id="KW-0862">Zinc</keyword>
<feature type="domain" description="SWIM-type" evidence="13">
    <location>
        <begin position="897"/>
        <end position="944"/>
    </location>
</feature>
<dbReference type="AlphaFoldDB" id="A0A2T8I0F3"/>
<evidence type="ECO:0000256" key="5">
    <source>
        <dbReference type="ARBA" id="ARBA00022833"/>
    </source>
</evidence>
<dbReference type="Proteomes" id="UP000243499">
    <property type="component" value="Chromosome 9"/>
</dbReference>
<name>A0A2T8I0F3_9POAL</name>
<keyword evidence="11" id="KW-0175">Coiled coil</keyword>
<evidence type="ECO:0000313" key="14">
    <source>
        <dbReference type="EMBL" id="PVH31139.1"/>
    </source>
</evidence>
<dbReference type="GO" id="GO:0008270">
    <property type="term" value="F:zinc ion binding"/>
    <property type="evidence" value="ECO:0007669"/>
    <property type="project" value="UniProtKB-KW"/>
</dbReference>
<dbReference type="PROSITE" id="PS51152">
    <property type="entry name" value="NFYA_HAP2_2"/>
    <property type="match status" value="1"/>
</dbReference>
<gene>
    <name evidence="14" type="ORF">PAHAL_9G066100</name>
</gene>
<dbReference type="PROSITE" id="PS50966">
    <property type="entry name" value="ZF_SWIM"/>
    <property type="match status" value="1"/>
</dbReference>
<accession>A0A2T8I0F3</accession>
<dbReference type="InterPro" id="IPR031052">
    <property type="entry name" value="FHY3/FAR1"/>
</dbReference>
<dbReference type="GO" id="GO:0003700">
    <property type="term" value="F:DNA-binding transcription factor activity"/>
    <property type="evidence" value="ECO:0007669"/>
    <property type="project" value="InterPro"/>
</dbReference>
<dbReference type="PANTHER" id="PTHR31669">
    <property type="entry name" value="PROTEIN FAR1-RELATED SEQUENCE 10-RELATED"/>
    <property type="match status" value="1"/>
</dbReference>
<feature type="region of interest" description="Disordered" evidence="12">
    <location>
        <begin position="191"/>
        <end position="315"/>
    </location>
</feature>
<evidence type="ECO:0000256" key="1">
    <source>
        <dbReference type="ARBA" id="ARBA00004123"/>
    </source>
</evidence>
<dbReference type="InterPro" id="IPR001289">
    <property type="entry name" value="NFYA"/>
</dbReference>
<feature type="compositionally biased region" description="Low complexity" evidence="12">
    <location>
        <begin position="1"/>
        <end position="14"/>
    </location>
</feature>
<keyword evidence="7" id="KW-0238">DNA-binding</keyword>
<evidence type="ECO:0000256" key="10">
    <source>
        <dbReference type="PROSITE-ProRule" id="PRU00325"/>
    </source>
</evidence>
<dbReference type="EMBL" id="CM008054">
    <property type="protein sequence ID" value="PVH31139.1"/>
    <property type="molecule type" value="Genomic_DNA"/>
</dbReference>
<dbReference type="GO" id="GO:0005634">
    <property type="term" value="C:nucleus"/>
    <property type="evidence" value="ECO:0007669"/>
    <property type="project" value="UniProtKB-SubCell"/>
</dbReference>
<keyword evidence="3" id="KW-0479">Metal-binding</keyword>
<evidence type="ECO:0000256" key="8">
    <source>
        <dbReference type="ARBA" id="ARBA00023163"/>
    </source>
</evidence>
<evidence type="ECO:0000256" key="4">
    <source>
        <dbReference type="ARBA" id="ARBA00022771"/>
    </source>
</evidence>
<dbReference type="InterPro" id="IPR018289">
    <property type="entry name" value="MULE_transposase_dom"/>
</dbReference>
<dbReference type="InterPro" id="IPR004330">
    <property type="entry name" value="FAR1_DNA_bnd_dom"/>
</dbReference>
<dbReference type="InterPro" id="IPR006564">
    <property type="entry name" value="Znf_PMZ"/>
</dbReference>
<dbReference type="Gramene" id="PVH31139">
    <property type="protein sequence ID" value="PVH31139"/>
    <property type="gene ID" value="PAHAL_9G066100"/>
</dbReference>
<feature type="region of interest" description="Disordered" evidence="12">
    <location>
        <begin position="1043"/>
        <end position="1091"/>
    </location>
</feature>
<evidence type="ECO:0000256" key="2">
    <source>
        <dbReference type="ARBA" id="ARBA00005889"/>
    </source>
</evidence>
<evidence type="ECO:0000256" key="9">
    <source>
        <dbReference type="ARBA" id="ARBA00023242"/>
    </source>
</evidence>
<feature type="compositionally biased region" description="Basic and acidic residues" evidence="12">
    <location>
        <begin position="211"/>
        <end position="222"/>
    </location>
</feature>
<feature type="region of interest" description="Disordered" evidence="12">
    <location>
        <begin position="343"/>
        <end position="428"/>
    </location>
</feature>
<evidence type="ECO:0000256" key="3">
    <source>
        <dbReference type="ARBA" id="ARBA00022723"/>
    </source>
</evidence>
<evidence type="ECO:0000256" key="6">
    <source>
        <dbReference type="ARBA" id="ARBA00023015"/>
    </source>
</evidence>
<keyword evidence="8" id="KW-0804">Transcription</keyword>
<dbReference type="Pfam" id="PF04434">
    <property type="entry name" value="SWIM"/>
    <property type="match status" value="1"/>
</dbReference>
<feature type="compositionally biased region" description="Low complexity" evidence="12">
    <location>
        <begin position="26"/>
        <end position="42"/>
    </location>
</feature>
<comment type="subcellular location">
    <subcellularLocation>
        <location evidence="1">Nucleus</location>
    </subcellularLocation>
</comment>
<dbReference type="Pfam" id="PF10551">
    <property type="entry name" value="MULE"/>
    <property type="match status" value="1"/>
</dbReference>